<dbReference type="SMART" id="SM00733">
    <property type="entry name" value="Mterf"/>
    <property type="match status" value="6"/>
</dbReference>
<accession>A0A830CVX3</accession>
<dbReference type="InterPro" id="IPR038538">
    <property type="entry name" value="MTERF_sf"/>
</dbReference>
<dbReference type="AlphaFoldDB" id="A0A830CVX3"/>
<proteinExistence type="inferred from homology"/>
<dbReference type="FunFam" id="1.25.70.10:FF:000001">
    <property type="entry name" value="Mitochondrial transcription termination factor-like"/>
    <property type="match status" value="1"/>
</dbReference>
<dbReference type="InterPro" id="IPR003690">
    <property type="entry name" value="MTERF"/>
</dbReference>
<evidence type="ECO:0000256" key="2">
    <source>
        <dbReference type="ARBA" id="ARBA00022472"/>
    </source>
</evidence>
<reference evidence="4" key="1">
    <citation type="submission" date="2020-07" db="EMBL/GenBank/DDBJ databases">
        <title>Ethylene signaling mediates host invasion by parasitic plants.</title>
        <authorList>
            <person name="Yoshida S."/>
        </authorList>
    </citation>
    <scope>NUCLEOTIDE SEQUENCE</scope>
    <source>
        <strain evidence="4">Okayama</strain>
    </source>
</reference>
<dbReference type="GO" id="GO:0003676">
    <property type="term" value="F:nucleic acid binding"/>
    <property type="evidence" value="ECO:0007669"/>
    <property type="project" value="InterPro"/>
</dbReference>
<dbReference type="PANTHER" id="PTHR13068:SF133">
    <property type="entry name" value="MITOCHONDRIAL TRANSCRIPTION TERMINATION FACTOR FAMILY PROTEIN"/>
    <property type="match status" value="1"/>
</dbReference>
<comment type="similarity">
    <text evidence="1">Belongs to the mTERF family.</text>
</comment>
<comment type="caution">
    <text evidence="4">The sequence shown here is derived from an EMBL/GenBank/DDBJ whole genome shotgun (WGS) entry which is preliminary data.</text>
</comment>
<evidence type="ECO:0000313" key="5">
    <source>
        <dbReference type="Proteomes" id="UP000653305"/>
    </source>
</evidence>
<evidence type="ECO:0008006" key="6">
    <source>
        <dbReference type="Google" id="ProtNLM"/>
    </source>
</evidence>
<organism evidence="4 5">
    <name type="scientific">Phtheirospermum japonicum</name>
    <dbReference type="NCBI Taxonomy" id="374723"/>
    <lineage>
        <taxon>Eukaryota</taxon>
        <taxon>Viridiplantae</taxon>
        <taxon>Streptophyta</taxon>
        <taxon>Embryophyta</taxon>
        <taxon>Tracheophyta</taxon>
        <taxon>Spermatophyta</taxon>
        <taxon>Magnoliopsida</taxon>
        <taxon>eudicotyledons</taxon>
        <taxon>Gunneridae</taxon>
        <taxon>Pentapetalae</taxon>
        <taxon>asterids</taxon>
        <taxon>lamiids</taxon>
        <taxon>Lamiales</taxon>
        <taxon>Orobanchaceae</taxon>
        <taxon>Orobanchaceae incertae sedis</taxon>
        <taxon>Phtheirospermum</taxon>
    </lineage>
</organism>
<dbReference type="Gene3D" id="1.25.70.10">
    <property type="entry name" value="Transcription termination factor 3, mitochondrial"/>
    <property type="match status" value="1"/>
</dbReference>
<keyword evidence="5" id="KW-1185">Reference proteome</keyword>
<gene>
    <name evidence="4" type="ORF">PHJA_002478500</name>
</gene>
<name>A0A830CVX3_9LAMI</name>
<dbReference type="EMBL" id="BMAC01000819">
    <property type="protein sequence ID" value="GFQ03347.1"/>
    <property type="molecule type" value="Genomic_DNA"/>
</dbReference>
<keyword evidence="2" id="KW-0805">Transcription regulation</keyword>
<sequence>MFTIFCRRRLRVPSKGCCIFTGQQFRAKENAILVRSCSSSVCENASEKKSFTVSYLINSCGLSSNDAVSASKKLCFKSTEKPDAVLKLLRENGFTDARHIPRIVTVWPRVLVACPNKTLLPKLQFFRSIGVPLPVLAQMLSIHPSVLMRSLENTIIPNYNCLRSILGSNEGVVRVFSGAIRAFGYGWSNEVASSISFLRERGVPESSIVSLVLHNPPLLLINKERLAVRIDRAVEMGFDVTESRFVHAMKVLLGMSESTLKRKMEVYRMCGWSESETVAAFLKYPYCLKISVKKIMANMGFLVNELGCKPLDVARRPMLLGLSLDKRIKPRCLVARVLNDKGLKNMTNQCDRLVGNFREDVLGEIYRQIWERYSRAIGHLFGESRALWNGFRSFDFEHRYCELNVSRFLMIYCCCALCFG</sequence>
<keyword evidence="2" id="KW-0804">Transcription</keyword>
<dbReference type="Proteomes" id="UP000653305">
    <property type="component" value="Unassembled WGS sequence"/>
</dbReference>
<dbReference type="OrthoDB" id="905822at2759"/>
<evidence type="ECO:0000313" key="4">
    <source>
        <dbReference type="EMBL" id="GFQ03347.1"/>
    </source>
</evidence>
<dbReference type="PANTHER" id="PTHR13068">
    <property type="entry name" value="CGI-12 PROTEIN-RELATED"/>
    <property type="match status" value="1"/>
</dbReference>
<keyword evidence="3" id="KW-0809">Transit peptide</keyword>
<evidence type="ECO:0000256" key="3">
    <source>
        <dbReference type="ARBA" id="ARBA00022946"/>
    </source>
</evidence>
<dbReference type="GO" id="GO:0006353">
    <property type="term" value="P:DNA-templated transcription termination"/>
    <property type="evidence" value="ECO:0007669"/>
    <property type="project" value="UniProtKB-KW"/>
</dbReference>
<keyword evidence="2" id="KW-0806">Transcription termination</keyword>
<evidence type="ECO:0000256" key="1">
    <source>
        <dbReference type="ARBA" id="ARBA00007692"/>
    </source>
</evidence>
<dbReference type="Pfam" id="PF02536">
    <property type="entry name" value="mTERF"/>
    <property type="match status" value="1"/>
</dbReference>
<protein>
    <recommendedName>
        <fullName evidence="6">Mitochondrial transcription termination factor</fullName>
    </recommendedName>
</protein>